<evidence type="ECO:0000313" key="1">
    <source>
        <dbReference type="EMBL" id="QFG73607.1"/>
    </source>
</evidence>
<accession>A0A5J6VH28</accession>
<organism evidence="1">
    <name type="scientific">Megaviridae environmental sample</name>
    <dbReference type="NCBI Taxonomy" id="1737588"/>
    <lineage>
        <taxon>Viruses</taxon>
        <taxon>Varidnaviria</taxon>
        <taxon>Bamfordvirae</taxon>
        <taxon>Nucleocytoviricota</taxon>
        <taxon>Megaviricetes</taxon>
        <taxon>Imitervirales</taxon>
        <taxon>Mimiviridae</taxon>
        <taxon>environmental samples</taxon>
    </lineage>
</organism>
<proteinExistence type="predicted"/>
<reference evidence="1" key="1">
    <citation type="journal article" date="2019" name="Philos. Trans. R. Soc. Lond., B, Biol. Sci.">
        <title>Targeted metagenomic recovery of four divergent viruses reveals shared and distinctive characteristics of giant viruses of marine eukaryotes.</title>
        <authorList>
            <person name="Needham D.M."/>
            <person name="Poirier C."/>
            <person name="Hehenberger E."/>
            <person name="Jimenez V."/>
            <person name="Swalwell J.E."/>
            <person name="Santoro A.E."/>
            <person name="Worden A.Z."/>
        </authorList>
    </citation>
    <scope>NUCLEOTIDE SEQUENCE</scope>
    <source>
        <strain evidence="1">OPacV-662</strain>
    </source>
</reference>
<name>A0A5J6VH28_9VIRU</name>
<dbReference type="EMBL" id="MN448266">
    <property type="protein sequence ID" value="QFG73607.1"/>
    <property type="molecule type" value="Genomic_DNA"/>
</dbReference>
<protein>
    <submittedName>
        <fullName evidence="1">Uncharacterized protein</fullName>
    </submittedName>
</protein>
<sequence>MKYSKWGCASNEPHELVVDNWESAINYLDVNTPRYIYTKETKATHDMRLLKRKILEKILIVSQYPSSVHKTIKQIRQKKWIDLLMDIKSICIYIANKPIDITPKNMEEIINIYIEYLKYQLYLNVDQPFLNNNDINMQRYLARLDKVIPITKQKIESPNYALLQEVYFKNLEINMQDMPKFVDTFNKSRNIDELEHQIDNIIFNYVSDVYFTGIAKSSPIEYCTSVSIPLMDKQLVGRCIGINYILRTVKPFVTKEFINCIADSNIQEYIELLKQALETRTDYHTFQQYLDTPYVLIAFAIIYGNLIHPDQKYLPPFFTRSEYIISENHVLEGMIDMMREHKDLNRSKYIIINGKNMDTRIYV</sequence>